<dbReference type="NCBIfam" id="TIGR00976">
    <property type="entry name" value="CocE_NonD"/>
    <property type="match status" value="1"/>
</dbReference>
<name>A0ABQ8GWJ6_9PEZI</name>
<accession>A0ABQ8GWJ6</accession>
<keyword evidence="3" id="KW-1185">Reference proteome</keyword>
<dbReference type="Pfam" id="PF02129">
    <property type="entry name" value="Peptidase_S15"/>
    <property type="match status" value="1"/>
</dbReference>
<organism evidence="2 3">
    <name type="scientific">Macrophomina phaseolina</name>
    <dbReference type="NCBI Taxonomy" id="35725"/>
    <lineage>
        <taxon>Eukaryota</taxon>
        <taxon>Fungi</taxon>
        <taxon>Dikarya</taxon>
        <taxon>Ascomycota</taxon>
        <taxon>Pezizomycotina</taxon>
        <taxon>Dothideomycetes</taxon>
        <taxon>Dothideomycetes incertae sedis</taxon>
        <taxon>Botryosphaeriales</taxon>
        <taxon>Botryosphaeriaceae</taxon>
        <taxon>Macrophomina</taxon>
    </lineage>
</organism>
<keyword evidence="2" id="KW-0378">Hydrolase</keyword>
<dbReference type="InterPro" id="IPR000383">
    <property type="entry name" value="Xaa-Pro-like_dom"/>
</dbReference>
<evidence type="ECO:0000313" key="3">
    <source>
        <dbReference type="Proteomes" id="UP000774617"/>
    </source>
</evidence>
<sequence>MPNPIQDISTVDDVSYPYIFEQNVSIPLQGGGVVRCNVYRPKDDGTGKYPVIATYGPYGKDVPYEVFHPKSFAELNPEHKAYAEHTAWETPNPNFWTSHGYAVVRADETGAGQSPGVLDVMSGSTPDGLYDLIEWASVQPWSTGRVGLLGISYYAATQWQVAARKPKGLAARLSIHNVME</sequence>
<dbReference type="PANTHER" id="PTHR43056:SF10">
    <property type="entry name" value="COCE_NOND FAMILY, PUTATIVE (AFU_ORTHOLOGUE AFUA_7G00600)-RELATED"/>
    <property type="match status" value="1"/>
</dbReference>
<dbReference type="InterPro" id="IPR029058">
    <property type="entry name" value="AB_hydrolase_fold"/>
</dbReference>
<protein>
    <submittedName>
        <fullName evidence="2">Alpha/Beta hydrolase protein</fullName>
    </submittedName>
</protein>
<dbReference type="SUPFAM" id="SSF53474">
    <property type="entry name" value="alpha/beta-Hydrolases"/>
    <property type="match status" value="1"/>
</dbReference>
<dbReference type="PANTHER" id="PTHR43056">
    <property type="entry name" value="PEPTIDASE S9 PROLYL OLIGOPEPTIDASE"/>
    <property type="match status" value="1"/>
</dbReference>
<dbReference type="EMBL" id="JAGTJR010000001">
    <property type="protein sequence ID" value="KAH7065628.1"/>
    <property type="molecule type" value="Genomic_DNA"/>
</dbReference>
<reference evidence="2 3" key="1">
    <citation type="journal article" date="2021" name="Nat. Commun.">
        <title>Genetic determinants of endophytism in the Arabidopsis root mycobiome.</title>
        <authorList>
            <person name="Mesny F."/>
            <person name="Miyauchi S."/>
            <person name="Thiergart T."/>
            <person name="Pickel B."/>
            <person name="Atanasova L."/>
            <person name="Karlsson M."/>
            <person name="Huettel B."/>
            <person name="Barry K.W."/>
            <person name="Haridas S."/>
            <person name="Chen C."/>
            <person name="Bauer D."/>
            <person name="Andreopoulos W."/>
            <person name="Pangilinan J."/>
            <person name="LaButti K."/>
            <person name="Riley R."/>
            <person name="Lipzen A."/>
            <person name="Clum A."/>
            <person name="Drula E."/>
            <person name="Henrissat B."/>
            <person name="Kohler A."/>
            <person name="Grigoriev I.V."/>
            <person name="Martin F.M."/>
            <person name="Hacquard S."/>
        </authorList>
    </citation>
    <scope>NUCLEOTIDE SEQUENCE [LARGE SCALE GENOMIC DNA]</scope>
    <source>
        <strain evidence="2 3">MPI-SDFR-AT-0080</strain>
    </source>
</reference>
<dbReference type="InterPro" id="IPR050585">
    <property type="entry name" value="Xaa-Pro_dipeptidyl-ppase/CocE"/>
</dbReference>
<evidence type="ECO:0000313" key="2">
    <source>
        <dbReference type="EMBL" id="KAH7065628.1"/>
    </source>
</evidence>
<dbReference type="InterPro" id="IPR005674">
    <property type="entry name" value="CocE/Ser_esterase"/>
</dbReference>
<dbReference type="Proteomes" id="UP000774617">
    <property type="component" value="Unassembled WGS sequence"/>
</dbReference>
<dbReference type="GO" id="GO:0016787">
    <property type="term" value="F:hydrolase activity"/>
    <property type="evidence" value="ECO:0007669"/>
    <property type="project" value="UniProtKB-KW"/>
</dbReference>
<evidence type="ECO:0000259" key="1">
    <source>
        <dbReference type="Pfam" id="PF02129"/>
    </source>
</evidence>
<feature type="domain" description="Xaa-Pro dipeptidyl-peptidase-like" evidence="1">
    <location>
        <begin position="33"/>
        <end position="172"/>
    </location>
</feature>
<dbReference type="Gene3D" id="3.40.50.1820">
    <property type="entry name" value="alpha/beta hydrolase"/>
    <property type="match status" value="1"/>
</dbReference>
<gene>
    <name evidence="2" type="ORF">B0J12DRAFT_734928</name>
</gene>
<comment type="caution">
    <text evidence="2">The sequence shown here is derived from an EMBL/GenBank/DDBJ whole genome shotgun (WGS) entry which is preliminary data.</text>
</comment>
<proteinExistence type="predicted"/>